<comment type="caution">
    <text evidence="1">The sequence shown here is derived from an EMBL/GenBank/DDBJ whole genome shotgun (WGS) entry which is preliminary data.</text>
</comment>
<evidence type="ECO:0000313" key="1">
    <source>
        <dbReference type="EMBL" id="MCL6679202.1"/>
    </source>
</evidence>
<dbReference type="SUPFAM" id="SSF54285">
    <property type="entry name" value="MoaD/ThiS"/>
    <property type="match status" value="1"/>
</dbReference>
<dbReference type="InterPro" id="IPR003749">
    <property type="entry name" value="ThiS/MoaD-like"/>
</dbReference>
<dbReference type="EMBL" id="JAMGBC010000001">
    <property type="protein sequence ID" value="MCL6679202.1"/>
    <property type="molecule type" value="Genomic_DNA"/>
</dbReference>
<keyword evidence="2" id="KW-1185">Reference proteome</keyword>
<proteinExistence type="predicted"/>
<dbReference type="CDD" id="cd00754">
    <property type="entry name" value="Ubl_MoaD"/>
    <property type="match status" value="1"/>
</dbReference>
<dbReference type="Proteomes" id="UP001165343">
    <property type="component" value="Unassembled WGS sequence"/>
</dbReference>
<reference evidence="1" key="1">
    <citation type="submission" date="2022-05" db="EMBL/GenBank/DDBJ databases">
        <authorList>
            <person name="Jo J.-H."/>
            <person name="Im W.-T."/>
        </authorList>
    </citation>
    <scope>NUCLEOTIDE SEQUENCE</scope>
    <source>
        <strain evidence="1">RG327</strain>
    </source>
</reference>
<dbReference type="InterPro" id="IPR016155">
    <property type="entry name" value="Mopterin_synth/thiamin_S_b"/>
</dbReference>
<gene>
    <name evidence="1" type="ORF">LZ519_07725</name>
</gene>
<dbReference type="Pfam" id="PF02597">
    <property type="entry name" value="ThiS"/>
    <property type="match status" value="1"/>
</dbReference>
<accession>A0ABT0RFZ7</accession>
<protein>
    <submittedName>
        <fullName evidence="1">MoaD/ThiS family protein</fullName>
    </submittedName>
</protein>
<sequence length="94" mass="9694">MARAPHAPQSAGRRVKIGFYGRLAQAIGPKVEVDIPAHSRVGDVRRILAEKFPGGAATLASGRSKACVGGAIVGDEQMVSEGDEIEFLPPVSGG</sequence>
<dbReference type="InterPro" id="IPR012675">
    <property type="entry name" value="Beta-grasp_dom_sf"/>
</dbReference>
<evidence type="ECO:0000313" key="2">
    <source>
        <dbReference type="Proteomes" id="UP001165343"/>
    </source>
</evidence>
<dbReference type="Gene3D" id="3.10.20.30">
    <property type="match status" value="1"/>
</dbReference>
<name>A0ABT0RFZ7_9SPHN</name>
<organism evidence="1 2">
    <name type="scientific">Sphingomonas anseongensis</name>
    <dbReference type="NCBI Taxonomy" id="2908207"/>
    <lineage>
        <taxon>Bacteria</taxon>
        <taxon>Pseudomonadati</taxon>
        <taxon>Pseudomonadota</taxon>
        <taxon>Alphaproteobacteria</taxon>
        <taxon>Sphingomonadales</taxon>
        <taxon>Sphingomonadaceae</taxon>
        <taxon>Sphingomonas</taxon>
    </lineage>
</organism>
<dbReference type="RefSeq" id="WP_249868116.1">
    <property type="nucleotide sequence ID" value="NZ_JAMGBC010000001.1"/>
</dbReference>